<evidence type="ECO:0000256" key="2">
    <source>
        <dbReference type="ARBA" id="ARBA00022649"/>
    </source>
</evidence>
<evidence type="ECO:0000313" key="3">
    <source>
        <dbReference type="EMBL" id="ANI13259.1"/>
    </source>
</evidence>
<dbReference type="AlphaFoldDB" id="A0A1A9K715"/>
<comment type="similarity">
    <text evidence="1">Belongs to the RelE toxin family.</text>
</comment>
<name>A0A1A9K715_9PSED</name>
<dbReference type="InterPro" id="IPR007712">
    <property type="entry name" value="RelE/ParE_toxin"/>
</dbReference>
<gene>
    <name evidence="3" type="ORF">A9C11_04355</name>
</gene>
<proteinExistence type="inferred from homology"/>
<keyword evidence="2" id="KW-1277">Toxin-antitoxin system</keyword>
<organism evidence="3 4">
    <name type="scientific">Pseudomonas citronellolis</name>
    <dbReference type="NCBI Taxonomy" id="53408"/>
    <lineage>
        <taxon>Bacteria</taxon>
        <taxon>Pseudomonadati</taxon>
        <taxon>Pseudomonadota</taxon>
        <taxon>Gammaproteobacteria</taxon>
        <taxon>Pseudomonadales</taxon>
        <taxon>Pseudomonadaceae</taxon>
        <taxon>Pseudomonas</taxon>
    </lineage>
</organism>
<evidence type="ECO:0000313" key="4">
    <source>
        <dbReference type="Proteomes" id="UP000077748"/>
    </source>
</evidence>
<dbReference type="PANTHER" id="PTHR33755">
    <property type="entry name" value="TOXIN PARE1-RELATED"/>
    <property type="match status" value="1"/>
</dbReference>
<protein>
    <submittedName>
        <fullName evidence="3">Plasmid stabilization protein</fullName>
    </submittedName>
</protein>
<dbReference type="Gene3D" id="3.30.2310.20">
    <property type="entry name" value="RelE-like"/>
    <property type="match status" value="1"/>
</dbReference>
<accession>A0A1A9K715</accession>
<dbReference type="Proteomes" id="UP000077748">
    <property type="component" value="Chromosome"/>
</dbReference>
<reference evidence="3 4" key="1">
    <citation type="submission" date="2016-05" db="EMBL/GenBank/DDBJ databases">
        <title>Genome Sequence of Pseudomonas citronellolis Strain SJTE-3, an Estrogens and Persistent Organic Pollutants degradation strain.</title>
        <authorList>
            <person name="Liang R."/>
        </authorList>
    </citation>
    <scope>NUCLEOTIDE SEQUENCE [LARGE SCALE GENOMIC DNA]</scope>
    <source>
        <strain evidence="3 4">SJTE-3</strain>
    </source>
</reference>
<dbReference type="InterPro" id="IPR051803">
    <property type="entry name" value="TA_system_RelE-like_toxin"/>
</dbReference>
<dbReference type="PANTHER" id="PTHR33755:SF6">
    <property type="entry name" value="PLASMID STABILIZATION SYSTEM PROTEIN"/>
    <property type="match status" value="1"/>
</dbReference>
<sequence>MMGAESPYRVFITQGAERDLKSIHDYVAEFDGPQHAVHVLSMLLECIGELSHSPERGNFPKELLSLGIREYRQLFFKPYRIIYRQRERDIHVYLVVDGRRDLQHLLSRRLLG</sequence>
<dbReference type="Pfam" id="PF05016">
    <property type="entry name" value="ParE_toxin"/>
    <property type="match status" value="1"/>
</dbReference>
<dbReference type="SUPFAM" id="SSF143011">
    <property type="entry name" value="RelE-like"/>
    <property type="match status" value="1"/>
</dbReference>
<dbReference type="InterPro" id="IPR035093">
    <property type="entry name" value="RelE/ParE_toxin_dom_sf"/>
</dbReference>
<evidence type="ECO:0000256" key="1">
    <source>
        <dbReference type="ARBA" id="ARBA00006226"/>
    </source>
</evidence>
<dbReference type="EMBL" id="CP015878">
    <property type="protein sequence ID" value="ANI13259.1"/>
    <property type="molecule type" value="Genomic_DNA"/>
</dbReference>